<evidence type="ECO:0008006" key="2">
    <source>
        <dbReference type="Google" id="ProtNLM"/>
    </source>
</evidence>
<organism evidence="1">
    <name type="scientific">marine sediment metagenome</name>
    <dbReference type="NCBI Taxonomy" id="412755"/>
    <lineage>
        <taxon>unclassified sequences</taxon>
        <taxon>metagenomes</taxon>
        <taxon>ecological metagenomes</taxon>
    </lineage>
</organism>
<dbReference type="AlphaFoldDB" id="X1KJB4"/>
<dbReference type="InterPro" id="IPR000014">
    <property type="entry name" value="PAS"/>
</dbReference>
<sequence>TYISAASEKIFHYKPQEMVGTHFKNYLIESEIPRVSQRFAENMQ</sequence>
<feature type="non-terminal residue" evidence="1">
    <location>
        <position position="1"/>
    </location>
</feature>
<reference evidence="1" key="1">
    <citation type="journal article" date="2014" name="Front. Microbiol.">
        <title>High frequency of phylogenetically diverse reductive dehalogenase-homologous genes in deep subseafloor sedimentary metagenomes.</title>
        <authorList>
            <person name="Kawai M."/>
            <person name="Futagami T."/>
            <person name="Toyoda A."/>
            <person name="Takaki Y."/>
            <person name="Nishi S."/>
            <person name="Hori S."/>
            <person name="Arai W."/>
            <person name="Tsubouchi T."/>
            <person name="Morono Y."/>
            <person name="Uchiyama I."/>
            <person name="Ito T."/>
            <person name="Fujiyama A."/>
            <person name="Inagaki F."/>
            <person name="Takami H."/>
        </authorList>
    </citation>
    <scope>NUCLEOTIDE SEQUENCE</scope>
    <source>
        <strain evidence="1">Expedition CK06-06</strain>
    </source>
</reference>
<name>X1KJB4_9ZZZZ</name>
<gene>
    <name evidence="1" type="ORF">S03H2_72812</name>
</gene>
<dbReference type="EMBL" id="BARU01049482">
    <property type="protein sequence ID" value="GAH93700.1"/>
    <property type="molecule type" value="Genomic_DNA"/>
</dbReference>
<dbReference type="CDD" id="cd00130">
    <property type="entry name" value="PAS"/>
    <property type="match status" value="1"/>
</dbReference>
<evidence type="ECO:0000313" key="1">
    <source>
        <dbReference type="EMBL" id="GAH93700.1"/>
    </source>
</evidence>
<dbReference type="InterPro" id="IPR035965">
    <property type="entry name" value="PAS-like_dom_sf"/>
</dbReference>
<dbReference type="SUPFAM" id="SSF55785">
    <property type="entry name" value="PYP-like sensor domain (PAS domain)"/>
    <property type="match status" value="1"/>
</dbReference>
<accession>X1KJB4</accession>
<proteinExistence type="predicted"/>
<feature type="non-terminal residue" evidence="1">
    <location>
        <position position="44"/>
    </location>
</feature>
<comment type="caution">
    <text evidence="1">The sequence shown here is derived from an EMBL/GenBank/DDBJ whole genome shotgun (WGS) entry which is preliminary data.</text>
</comment>
<dbReference type="Gene3D" id="3.30.450.20">
    <property type="entry name" value="PAS domain"/>
    <property type="match status" value="1"/>
</dbReference>
<protein>
    <recommendedName>
        <fullName evidence="2">PAS domain-containing protein</fullName>
    </recommendedName>
</protein>